<dbReference type="Pfam" id="PF00756">
    <property type="entry name" value="Esterase"/>
    <property type="match status" value="1"/>
</dbReference>
<dbReference type="InterPro" id="IPR000801">
    <property type="entry name" value="Esterase-like"/>
</dbReference>
<protein>
    <submittedName>
        <fullName evidence="1">Carbohydrate acetyl esterase/feruloyl esterase</fullName>
    </submittedName>
</protein>
<dbReference type="SUPFAM" id="SSF81296">
    <property type="entry name" value="E set domains"/>
    <property type="match status" value="1"/>
</dbReference>
<dbReference type="RefSeq" id="WP_412990789.1">
    <property type="nucleotide sequence ID" value="NZ_CACRUT010000013.1"/>
</dbReference>
<dbReference type="AlphaFoldDB" id="A0A6N3BPM9"/>
<reference evidence="1" key="1">
    <citation type="submission" date="2019-11" db="EMBL/GenBank/DDBJ databases">
        <authorList>
            <person name="Feng L."/>
        </authorList>
    </citation>
    <scope>NUCLEOTIDE SEQUENCE</scope>
    <source>
        <strain evidence="1">PclaraLFYP37</strain>
    </source>
</reference>
<proteinExistence type="predicted"/>
<sequence>MKRGKWNSRIVWAFVWGTIIVCGTQNSWSQTAISSIYNVPMAEYPKVDEQRRALFRLYAPEAHDVKADICGKKYPMTKDNTGMWTVTTDPLVVGFHYYFFIVDGVQVTDPASDCFYGCGRMASGIEVPESPEEAVYYTFNKSIAHGQVRECQYYSEVEGQVRRCFVYTPAEYETSPKSKYPVLYLQHGMGEDERGWHEQGHMADILDGQIASRKCKPMIVVMDYGDCGYIHGTKKGETRDEFGASFGNILLRDIIPFVEKTFRVKTDRDHRAMAGLSWGGHQTFQITLTHLDQFAHIGAFSGAILMAPGQNITDVYGGVFSDADKFNKQVHTLFLGQGTEEGMGCERMSQSLKEAGINHVYYASPGTHHEWLTWRRCLNEFLPLLFKQ</sequence>
<accession>A0A6N3BPM9</accession>
<dbReference type="GO" id="GO:0016747">
    <property type="term" value="F:acyltransferase activity, transferring groups other than amino-acyl groups"/>
    <property type="evidence" value="ECO:0007669"/>
    <property type="project" value="TreeGrafter"/>
</dbReference>
<gene>
    <name evidence="1" type="primary">axe1-6A_1</name>
    <name evidence="1" type="ORF">PCLFYP37_01783</name>
</gene>
<dbReference type="EMBL" id="CACRUT010000013">
    <property type="protein sequence ID" value="VYU05134.1"/>
    <property type="molecule type" value="Genomic_DNA"/>
</dbReference>
<name>A0A6N3BPM9_9BACT</name>
<dbReference type="Gene3D" id="2.60.40.10">
    <property type="entry name" value="Immunoglobulins"/>
    <property type="match status" value="1"/>
</dbReference>
<evidence type="ECO:0000313" key="1">
    <source>
        <dbReference type="EMBL" id="VYU05134.1"/>
    </source>
</evidence>
<dbReference type="CDD" id="cd02858">
    <property type="entry name" value="E_set_Esterase_N"/>
    <property type="match status" value="1"/>
</dbReference>
<organism evidence="1">
    <name type="scientific">Paraprevotella clara</name>
    <dbReference type="NCBI Taxonomy" id="454154"/>
    <lineage>
        <taxon>Bacteria</taxon>
        <taxon>Pseudomonadati</taxon>
        <taxon>Bacteroidota</taxon>
        <taxon>Bacteroidia</taxon>
        <taxon>Bacteroidales</taxon>
        <taxon>Prevotellaceae</taxon>
        <taxon>Paraprevotella</taxon>
    </lineage>
</organism>
<dbReference type="PANTHER" id="PTHR48098">
    <property type="entry name" value="ENTEROCHELIN ESTERASE-RELATED"/>
    <property type="match status" value="1"/>
</dbReference>
<dbReference type="InterPro" id="IPR050583">
    <property type="entry name" value="Mycobacterial_A85_antigen"/>
</dbReference>
<dbReference type="InterPro" id="IPR014756">
    <property type="entry name" value="Ig_E-set"/>
</dbReference>
<dbReference type="SUPFAM" id="SSF53474">
    <property type="entry name" value="alpha/beta-Hydrolases"/>
    <property type="match status" value="1"/>
</dbReference>
<dbReference type="InterPro" id="IPR029058">
    <property type="entry name" value="AB_hydrolase_fold"/>
</dbReference>
<dbReference type="PANTHER" id="PTHR48098:SF1">
    <property type="entry name" value="DIACYLGLYCEROL ACYLTRANSFERASE_MYCOLYLTRANSFERASE AG85A"/>
    <property type="match status" value="1"/>
</dbReference>
<dbReference type="InterPro" id="IPR013783">
    <property type="entry name" value="Ig-like_fold"/>
</dbReference>
<dbReference type="Gene3D" id="3.40.50.1820">
    <property type="entry name" value="alpha/beta hydrolase"/>
    <property type="match status" value="1"/>
</dbReference>